<reference evidence="1 2" key="1">
    <citation type="submission" date="2018-12" db="EMBL/GenBank/DDBJ databases">
        <title>Unveiling genomic diversity among members of the Bifidobacterium pseudolongum species, a widely distributed gut commensal of the animal kingdom.</title>
        <authorList>
            <person name="Lugli G.A."/>
            <person name="Duranti S."/>
            <person name="Albert K."/>
            <person name="Mancabelli L."/>
            <person name="Napoli S."/>
            <person name="Viappiani A."/>
            <person name="Anzalone R."/>
            <person name="Longhi G."/>
            <person name="Milani C."/>
            <person name="Turroni F."/>
            <person name="Alessandri G."/>
            <person name="Sela D.A."/>
            <person name="Van Sinderen D."/>
            <person name="Ventura M."/>
        </authorList>
    </citation>
    <scope>NUCLEOTIDE SEQUENCE [LARGE SCALE GENOMIC DNA]</scope>
    <source>
        <strain evidence="1 2">2002B</strain>
    </source>
</reference>
<name>A0AB37X616_9BIFI</name>
<dbReference type="EMBL" id="RYUX01000001">
    <property type="protein sequence ID" value="RYQ39774.1"/>
    <property type="molecule type" value="Genomic_DNA"/>
</dbReference>
<dbReference type="AlphaFoldDB" id="A0AB37X616"/>
<comment type="caution">
    <text evidence="1">The sequence shown here is derived from an EMBL/GenBank/DDBJ whole genome shotgun (WGS) entry which is preliminary data.</text>
</comment>
<dbReference type="RefSeq" id="WP_165365981.1">
    <property type="nucleotide sequence ID" value="NZ_RYUX01000001.1"/>
</dbReference>
<evidence type="ECO:0000313" key="1">
    <source>
        <dbReference type="EMBL" id="RYQ39774.1"/>
    </source>
</evidence>
<dbReference type="Proteomes" id="UP000292655">
    <property type="component" value="Unassembled WGS sequence"/>
</dbReference>
<evidence type="ECO:0000313" key="2">
    <source>
        <dbReference type="Proteomes" id="UP000292655"/>
    </source>
</evidence>
<sequence>MRMNEIVGDWLQGYRAEHGLTLDQIADASHRYGTNWGNVNVSRMEKGGGKVDALPTLMVLLATLNDLVGKELKLADVFTDYAGTVDLGGYTTSYENVAHILQGSEVAFNTSSEDMKRFFYDMARDWDGIQHPERGVWIDKFIIGDDTTPYIDPTRNPTIAIKHYPTAAEKRLENRLLADTANDDDINKLDDWIASEDLEEWGGMVVAAICDVLYGHSLDEEAAKRAGEGATPQKRGRVTRVLAGEILDYMRKVAAKLED</sequence>
<gene>
    <name evidence="1" type="ORF">PG2002B_0093</name>
</gene>
<evidence type="ECO:0008006" key="3">
    <source>
        <dbReference type="Google" id="ProtNLM"/>
    </source>
</evidence>
<protein>
    <recommendedName>
        <fullName evidence="3">XRE family transcriptional regulator</fullName>
    </recommendedName>
</protein>
<organism evidence="1 2">
    <name type="scientific">Bifidobacterium pseudolongum subsp. globosum</name>
    <dbReference type="NCBI Taxonomy" id="1690"/>
    <lineage>
        <taxon>Bacteria</taxon>
        <taxon>Bacillati</taxon>
        <taxon>Actinomycetota</taxon>
        <taxon>Actinomycetes</taxon>
        <taxon>Bifidobacteriales</taxon>
        <taxon>Bifidobacteriaceae</taxon>
        <taxon>Bifidobacterium</taxon>
    </lineage>
</organism>
<proteinExistence type="predicted"/>
<accession>A0AB37X616</accession>